<evidence type="ECO:0000313" key="5">
    <source>
        <dbReference type="EMBL" id="RSL40064.1"/>
    </source>
</evidence>
<protein>
    <recommendedName>
        <fullName evidence="4">NmrA-like domain-containing protein</fullName>
    </recommendedName>
</protein>
<accession>A0A428NGZ1</accession>
<dbReference type="PANTHER" id="PTHR47706:SF4">
    <property type="entry name" value="NMRA-LIKE DOMAIN-CONTAINING PROTEIN"/>
    <property type="match status" value="1"/>
</dbReference>
<comment type="similarity">
    <text evidence="1">Belongs to the NmrA-type oxidoreductase family. Isoflavone reductase subfamily.</text>
</comment>
<evidence type="ECO:0000313" key="6">
    <source>
        <dbReference type="Proteomes" id="UP000288168"/>
    </source>
</evidence>
<dbReference type="InterPro" id="IPR036291">
    <property type="entry name" value="NAD(P)-bd_dom_sf"/>
</dbReference>
<keyword evidence="6" id="KW-1185">Reference proteome</keyword>
<comment type="caution">
    <text evidence="5">The sequence shown here is derived from an EMBL/GenBank/DDBJ whole genome shotgun (WGS) entry which is preliminary data.</text>
</comment>
<dbReference type="SUPFAM" id="SSF51735">
    <property type="entry name" value="NAD(P)-binding Rossmann-fold domains"/>
    <property type="match status" value="1"/>
</dbReference>
<proteinExistence type="inferred from homology"/>
<dbReference type="OrthoDB" id="10000533at2759"/>
<name>A0A428NGZ1_9HYPO</name>
<gene>
    <name evidence="5" type="ORF">CEP54_016200</name>
</gene>
<dbReference type="AlphaFoldDB" id="A0A428NGZ1"/>
<keyword evidence="2" id="KW-0521">NADP</keyword>
<dbReference type="PANTHER" id="PTHR47706">
    <property type="entry name" value="NMRA-LIKE FAMILY PROTEIN"/>
    <property type="match status" value="1"/>
</dbReference>
<dbReference type="InterPro" id="IPR051609">
    <property type="entry name" value="NmrA/Isoflavone_reductase-like"/>
</dbReference>
<evidence type="ECO:0000256" key="1">
    <source>
        <dbReference type="ARBA" id="ARBA00005725"/>
    </source>
</evidence>
<dbReference type="GO" id="GO:0016491">
    <property type="term" value="F:oxidoreductase activity"/>
    <property type="evidence" value="ECO:0007669"/>
    <property type="project" value="UniProtKB-KW"/>
</dbReference>
<evidence type="ECO:0000259" key="4">
    <source>
        <dbReference type="Pfam" id="PF05368"/>
    </source>
</evidence>
<reference evidence="5 6" key="1">
    <citation type="submission" date="2017-06" db="EMBL/GenBank/DDBJ databases">
        <title>Comparative genomic analysis of Ambrosia Fusariam Clade fungi.</title>
        <authorList>
            <person name="Stajich J.E."/>
            <person name="Carrillo J."/>
            <person name="Kijimoto T."/>
            <person name="Eskalen A."/>
            <person name="O'Donnell K."/>
            <person name="Kasson M."/>
        </authorList>
    </citation>
    <scope>NUCLEOTIDE SEQUENCE [LARGE SCALE GENOMIC DNA]</scope>
    <source>
        <strain evidence="5 6">NRRL62584</strain>
    </source>
</reference>
<organism evidence="5 6">
    <name type="scientific">Fusarium duplospermum</name>
    <dbReference type="NCBI Taxonomy" id="1325734"/>
    <lineage>
        <taxon>Eukaryota</taxon>
        <taxon>Fungi</taxon>
        <taxon>Dikarya</taxon>
        <taxon>Ascomycota</taxon>
        <taxon>Pezizomycotina</taxon>
        <taxon>Sordariomycetes</taxon>
        <taxon>Hypocreomycetidae</taxon>
        <taxon>Hypocreales</taxon>
        <taxon>Nectriaceae</taxon>
        <taxon>Fusarium</taxon>
        <taxon>Fusarium solani species complex</taxon>
    </lineage>
</organism>
<keyword evidence="3" id="KW-0560">Oxidoreductase</keyword>
<sequence>MKVIAVAGGTGHVGRTIVETLAQSPSFKVIVLGRKSSTGSPGEPAHVVVDYANVTAMATALEQYNVHTVISAIQVANEEASAAEANLINAAAQSSSVKRFIMSGWGSLPNEMSPTSVFQKASLEALRNTNLEWTRFAVGYFLDCYSLTSLKTHLPPLSFAIDVANKKAAIPGTGNEPIAFTYTYDVAKFVAAFLEEPKWDGLTFCYGEKTTWNEFVKVAEEVTGSSFDVTYDPLEKLQRGETTELPAQKAELALSPFPEALTRQLLALLGIWSVTGQFDIPHEGSLNAKYQDIKPVTIREALQSRQGREGEA</sequence>
<dbReference type="InterPro" id="IPR008030">
    <property type="entry name" value="NmrA-like"/>
</dbReference>
<feature type="domain" description="NmrA-like" evidence="4">
    <location>
        <begin position="2"/>
        <end position="238"/>
    </location>
</feature>
<evidence type="ECO:0000256" key="3">
    <source>
        <dbReference type="ARBA" id="ARBA00023002"/>
    </source>
</evidence>
<evidence type="ECO:0000256" key="2">
    <source>
        <dbReference type="ARBA" id="ARBA00022857"/>
    </source>
</evidence>
<dbReference type="Gene3D" id="3.90.25.10">
    <property type="entry name" value="UDP-galactose 4-epimerase, domain 1"/>
    <property type="match status" value="1"/>
</dbReference>
<dbReference type="Pfam" id="PF05368">
    <property type="entry name" value="NmrA"/>
    <property type="match status" value="1"/>
</dbReference>
<dbReference type="Proteomes" id="UP000288168">
    <property type="component" value="Unassembled WGS sequence"/>
</dbReference>
<dbReference type="Gene3D" id="3.40.50.720">
    <property type="entry name" value="NAD(P)-binding Rossmann-like Domain"/>
    <property type="match status" value="1"/>
</dbReference>
<dbReference type="EMBL" id="NKCI01000543">
    <property type="protein sequence ID" value="RSL40064.1"/>
    <property type="molecule type" value="Genomic_DNA"/>
</dbReference>